<reference evidence="2" key="2">
    <citation type="journal article" date="2015" name="Fish Shellfish Immunol.">
        <title>Early steps in the European eel (Anguilla anguilla)-Vibrio vulnificus interaction in the gills: Role of the RtxA13 toxin.</title>
        <authorList>
            <person name="Callol A."/>
            <person name="Pajuelo D."/>
            <person name="Ebbesson L."/>
            <person name="Teles M."/>
            <person name="MacKenzie S."/>
            <person name="Amaro C."/>
        </authorList>
    </citation>
    <scope>NUCLEOTIDE SEQUENCE</scope>
</reference>
<protein>
    <submittedName>
        <fullName evidence="2">Uncharacterized protein</fullName>
    </submittedName>
</protein>
<organism evidence="2">
    <name type="scientific">Anguilla anguilla</name>
    <name type="common">European freshwater eel</name>
    <name type="synonym">Muraena anguilla</name>
    <dbReference type="NCBI Taxonomy" id="7936"/>
    <lineage>
        <taxon>Eukaryota</taxon>
        <taxon>Metazoa</taxon>
        <taxon>Chordata</taxon>
        <taxon>Craniata</taxon>
        <taxon>Vertebrata</taxon>
        <taxon>Euteleostomi</taxon>
        <taxon>Actinopterygii</taxon>
        <taxon>Neopterygii</taxon>
        <taxon>Teleostei</taxon>
        <taxon>Anguilliformes</taxon>
        <taxon>Anguillidae</taxon>
        <taxon>Anguilla</taxon>
    </lineage>
</organism>
<dbReference type="AlphaFoldDB" id="A0A0E9V4Z3"/>
<sequence>MALLKTKQRPQCAAKGLSTESSSFDVPNRRLQI</sequence>
<evidence type="ECO:0000256" key="1">
    <source>
        <dbReference type="SAM" id="MobiDB-lite"/>
    </source>
</evidence>
<name>A0A0E9V4Z3_ANGAN</name>
<evidence type="ECO:0000313" key="2">
    <source>
        <dbReference type="EMBL" id="JAH72515.1"/>
    </source>
</evidence>
<dbReference type="EMBL" id="GBXM01036062">
    <property type="protein sequence ID" value="JAH72515.1"/>
    <property type="molecule type" value="Transcribed_RNA"/>
</dbReference>
<reference evidence="2" key="1">
    <citation type="submission" date="2014-11" db="EMBL/GenBank/DDBJ databases">
        <authorList>
            <person name="Amaro Gonzalez C."/>
        </authorList>
    </citation>
    <scope>NUCLEOTIDE SEQUENCE</scope>
</reference>
<accession>A0A0E9V4Z3</accession>
<feature type="region of interest" description="Disordered" evidence="1">
    <location>
        <begin position="1"/>
        <end position="33"/>
    </location>
</feature>
<proteinExistence type="predicted"/>